<keyword evidence="5" id="KW-1185">Reference proteome</keyword>
<evidence type="ECO:0000313" key="4">
    <source>
        <dbReference type="EMBL" id="KOS15246.1"/>
    </source>
</evidence>
<evidence type="ECO:0000259" key="3">
    <source>
        <dbReference type="PROSITE" id="PS51471"/>
    </source>
</evidence>
<dbReference type="InterPro" id="IPR044861">
    <property type="entry name" value="IPNS-like_FE2OG_OXY"/>
</dbReference>
<dbReference type="Pfam" id="PF03171">
    <property type="entry name" value="2OG-FeII_Oxy"/>
    <property type="match status" value="1"/>
</dbReference>
<feature type="compositionally biased region" description="Polar residues" evidence="2">
    <location>
        <begin position="9"/>
        <end position="23"/>
    </location>
</feature>
<reference evidence="4 5" key="1">
    <citation type="submission" date="2015-07" db="EMBL/GenBank/DDBJ databases">
        <title>Draft Genome Sequence of Malassezia furfur CBS1878 and Malassezia pachydermatis CBS1879.</title>
        <authorList>
            <person name="Triana S."/>
            <person name="Ohm R."/>
            <person name="Gonzalez A."/>
            <person name="DeCock H."/>
            <person name="Restrepo S."/>
            <person name="Celis A."/>
        </authorList>
    </citation>
    <scope>NUCLEOTIDE SEQUENCE [LARGE SCALE GENOMIC DNA]</scope>
    <source>
        <strain evidence="4 5">CBS 1879</strain>
    </source>
</reference>
<dbReference type="SUPFAM" id="SSF51197">
    <property type="entry name" value="Clavaminate synthase-like"/>
    <property type="match status" value="1"/>
</dbReference>
<name>A0A0M8MM37_9BASI</name>
<dbReference type="RefSeq" id="XP_017992878.1">
    <property type="nucleotide sequence ID" value="XM_018136985.1"/>
</dbReference>
<dbReference type="Gene3D" id="2.60.120.330">
    <property type="entry name" value="B-lactam Antibiotic, Isopenicillin N Synthase, Chain"/>
    <property type="match status" value="1"/>
</dbReference>
<dbReference type="GO" id="GO:0046872">
    <property type="term" value="F:metal ion binding"/>
    <property type="evidence" value="ECO:0007669"/>
    <property type="project" value="UniProtKB-KW"/>
</dbReference>
<dbReference type="InterPro" id="IPR050231">
    <property type="entry name" value="Iron_ascorbate_oxido_reductase"/>
</dbReference>
<feature type="region of interest" description="Disordered" evidence="2">
    <location>
        <begin position="1"/>
        <end position="23"/>
    </location>
</feature>
<feature type="domain" description="Fe2OG dioxygenase" evidence="3">
    <location>
        <begin position="120"/>
        <end position="229"/>
    </location>
</feature>
<dbReference type="AlphaFoldDB" id="A0A0M8MM37"/>
<evidence type="ECO:0000313" key="5">
    <source>
        <dbReference type="Proteomes" id="UP000037751"/>
    </source>
</evidence>
<organism evidence="4 5">
    <name type="scientific">Malassezia pachydermatis</name>
    <dbReference type="NCBI Taxonomy" id="77020"/>
    <lineage>
        <taxon>Eukaryota</taxon>
        <taxon>Fungi</taxon>
        <taxon>Dikarya</taxon>
        <taxon>Basidiomycota</taxon>
        <taxon>Ustilaginomycotina</taxon>
        <taxon>Malasseziomycetes</taxon>
        <taxon>Malasseziales</taxon>
        <taxon>Malasseziaceae</taxon>
        <taxon>Malassezia</taxon>
    </lineage>
</organism>
<dbReference type="EMBL" id="LGAV01000002">
    <property type="protein sequence ID" value="KOS15246.1"/>
    <property type="molecule type" value="Genomic_DNA"/>
</dbReference>
<dbReference type="VEuPathDB" id="FungiDB:Malapachy_2496"/>
<dbReference type="PANTHER" id="PTHR47990">
    <property type="entry name" value="2-OXOGLUTARATE (2OG) AND FE(II)-DEPENDENT OXYGENASE SUPERFAMILY PROTEIN-RELATED"/>
    <property type="match status" value="1"/>
</dbReference>
<dbReference type="GO" id="GO:0016491">
    <property type="term" value="F:oxidoreductase activity"/>
    <property type="evidence" value="ECO:0007669"/>
    <property type="project" value="UniProtKB-KW"/>
</dbReference>
<dbReference type="InterPro" id="IPR027443">
    <property type="entry name" value="IPNS-like_sf"/>
</dbReference>
<evidence type="ECO:0000256" key="1">
    <source>
        <dbReference type="RuleBase" id="RU003682"/>
    </source>
</evidence>
<dbReference type="PROSITE" id="PS51471">
    <property type="entry name" value="FE2OG_OXY"/>
    <property type="match status" value="1"/>
</dbReference>
<dbReference type="Proteomes" id="UP000037751">
    <property type="component" value="Unassembled WGS sequence"/>
</dbReference>
<sequence>MDIKMKVYSDTNRGYSPPNSENTSLSLGLESTYGGNDYFEAFNIGSDQEMYQVSGLSELLYEPNTWPPTEGDRVPEGMKRFRVNLERWYEKAAYLSRILIRVFEDALEVPEGTLSQHTKHSMDVLRIINYALPPGTPAIREDEMGMGEHTDYGFLTVLWADRVPGLQILGRDGIWHDLVPEEGALLVNLADMMARITNEQWLSTLHRVKPPVVDGLIQRRRSVAFFHDGDEDAIISTLPKMIDEEHPPLYKPVRLGDHQLAKLRGSKSHVINKQNTEREAARVLASKRT</sequence>
<dbReference type="OrthoDB" id="288590at2759"/>
<proteinExistence type="inferred from homology"/>
<gene>
    <name evidence="4" type="ORF">Malapachy_2496</name>
</gene>
<comment type="similarity">
    <text evidence="1">Belongs to the iron/ascorbate-dependent oxidoreductase family.</text>
</comment>
<comment type="caution">
    <text evidence="4">The sequence shown here is derived from an EMBL/GenBank/DDBJ whole genome shotgun (WGS) entry which is preliminary data.</text>
</comment>
<dbReference type="GeneID" id="28728860"/>
<keyword evidence="1" id="KW-0408">Iron</keyword>
<protein>
    <submittedName>
        <fullName evidence="4">2og-fe oxygenase</fullName>
    </submittedName>
</protein>
<dbReference type="InterPro" id="IPR005123">
    <property type="entry name" value="Oxoglu/Fe-dep_dioxygenase_dom"/>
</dbReference>
<dbReference type="STRING" id="77020.A0A0M8MM37"/>
<evidence type="ECO:0000256" key="2">
    <source>
        <dbReference type="SAM" id="MobiDB-lite"/>
    </source>
</evidence>
<keyword evidence="1" id="KW-0560">Oxidoreductase</keyword>
<accession>A0A0M8MM37</accession>
<keyword evidence="1" id="KW-0479">Metal-binding</keyword>